<dbReference type="CDD" id="cd03058">
    <property type="entry name" value="GST_N_Tau"/>
    <property type="match status" value="1"/>
</dbReference>
<feature type="repeat" description="HEAT" evidence="3">
    <location>
        <begin position="106"/>
        <end position="144"/>
    </location>
</feature>
<dbReference type="GO" id="GO:0004364">
    <property type="term" value="F:glutathione transferase activity"/>
    <property type="evidence" value="ECO:0007669"/>
    <property type="project" value="UniProtKB-EC"/>
</dbReference>
<name>A0A9Q1M3S2_9SOLA</name>
<dbReference type="InterPro" id="IPR004045">
    <property type="entry name" value="Glutathione_S-Trfase_N"/>
</dbReference>
<comment type="caution">
    <text evidence="7">The sequence shown here is derived from an EMBL/GenBank/DDBJ whole genome shotgun (WGS) entry which is preliminary data.</text>
</comment>
<dbReference type="Pfam" id="PF25907">
    <property type="entry name" value="DUF7962"/>
    <property type="match status" value="1"/>
</dbReference>
<dbReference type="InterPro" id="IPR058268">
    <property type="entry name" value="DUF7962"/>
</dbReference>
<dbReference type="GO" id="GO:0005737">
    <property type="term" value="C:cytoplasm"/>
    <property type="evidence" value="ECO:0007669"/>
    <property type="project" value="TreeGrafter"/>
</dbReference>
<dbReference type="CDD" id="cd03185">
    <property type="entry name" value="GST_C_Tau"/>
    <property type="match status" value="1"/>
</dbReference>
<evidence type="ECO:0000256" key="3">
    <source>
        <dbReference type="PROSITE-ProRule" id="PRU00103"/>
    </source>
</evidence>
<evidence type="ECO:0000313" key="8">
    <source>
        <dbReference type="Proteomes" id="UP001152561"/>
    </source>
</evidence>
<comment type="function">
    <text evidence="4">Is involved in the conjugation of reduced glutathione to a wide number of exogenous and endogenous hydrophobic electrophiles.</text>
</comment>
<dbReference type="Pfam" id="PF02798">
    <property type="entry name" value="GST_N"/>
    <property type="match status" value="1"/>
</dbReference>
<dbReference type="SFLD" id="SFLDS00019">
    <property type="entry name" value="Glutathione_Transferase_(cytos"/>
    <property type="match status" value="1"/>
</dbReference>
<evidence type="ECO:0000259" key="6">
    <source>
        <dbReference type="PROSITE" id="PS50405"/>
    </source>
</evidence>
<dbReference type="PANTHER" id="PTHR11260">
    <property type="entry name" value="GLUTATHIONE S-TRANSFERASE, GST, SUPERFAMILY, GST DOMAIN CONTAINING"/>
    <property type="match status" value="1"/>
</dbReference>
<comment type="catalytic activity">
    <reaction evidence="2 4">
        <text>RX + glutathione = an S-substituted glutathione + a halide anion + H(+)</text>
        <dbReference type="Rhea" id="RHEA:16437"/>
        <dbReference type="ChEBI" id="CHEBI:15378"/>
        <dbReference type="ChEBI" id="CHEBI:16042"/>
        <dbReference type="ChEBI" id="CHEBI:17792"/>
        <dbReference type="ChEBI" id="CHEBI:57925"/>
        <dbReference type="ChEBI" id="CHEBI:90779"/>
        <dbReference type="EC" id="2.5.1.18"/>
    </reaction>
</comment>
<dbReference type="SUPFAM" id="SSF52833">
    <property type="entry name" value="Thioredoxin-like"/>
    <property type="match status" value="1"/>
</dbReference>
<evidence type="ECO:0000256" key="1">
    <source>
        <dbReference type="ARBA" id="ARBA00022679"/>
    </source>
</evidence>
<sequence length="231" mass="26806">MEEVKLLGCWASPFSTRANMALKLKGLQYEYMEENIPFNKSPELLKYNPIHKKIPVLLHNGKPIVESLVILEYIDETWKEGTPLLPKDPKQRAMARFWAKFIDEKCLPEMLKLCYDSNNEVKVKARGELHELLKLLENELIKDNNNFFGGATTIAYIEIVSILLTYWLGVIQEALEVDILKKEEFPNICAWVDKSMSCIYIKENLPPREKLLAFYKNYVKPLVLPSNELSQ</sequence>
<reference evidence="8" key="1">
    <citation type="journal article" date="2023" name="Proc. Natl. Acad. Sci. U.S.A.">
        <title>Genomic and structural basis for evolution of tropane alkaloid biosynthesis.</title>
        <authorList>
            <person name="Wanga Y.-J."/>
            <person name="Taina T."/>
            <person name="Yua J.-Y."/>
            <person name="Lia J."/>
            <person name="Xua B."/>
            <person name="Chenc J."/>
            <person name="D'Auriad J.C."/>
            <person name="Huanga J.-P."/>
            <person name="Huanga S.-X."/>
        </authorList>
    </citation>
    <scope>NUCLEOTIDE SEQUENCE [LARGE SCALE GENOMIC DNA]</scope>
    <source>
        <strain evidence="8">cv. KIB-2019</strain>
    </source>
</reference>
<dbReference type="EC" id="2.5.1.18" evidence="4"/>
<dbReference type="InterPro" id="IPR040079">
    <property type="entry name" value="Glutathione_S-Trfase"/>
</dbReference>
<dbReference type="FunFam" id="3.40.30.10:FF:000014">
    <property type="entry name" value="Tau class glutathione S-transferase"/>
    <property type="match status" value="1"/>
</dbReference>
<dbReference type="OrthoDB" id="4951845at2759"/>
<gene>
    <name evidence="7" type="ORF">K7X08_000431</name>
</gene>
<dbReference type="InterPro" id="IPR045073">
    <property type="entry name" value="Omega/Tau-like"/>
</dbReference>
<organism evidence="7 8">
    <name type="scientific">Anisodus acutangulus</name>
    <dbReference type="NCBI Taxonomy" id="402998"/>
    <lineage>
        <taxon>Eukaryota</taxon>
        <taxon>Viridiplantae</taxon>
        <taxon>Streptophyta</taxon>
        <taxon>Embryophyta</taxon>
        <taxon>Tracheophyta</taxon>
        <taxon>Spermatophyta</taxon>
        <taxon>Magnoliopsida</taxon>
        <taxon>eudicotyledons</taxon>
        <taxon>Gunneridae</taxon>
        <taxon>Pentapetalae</taxon>
        <taxon>asterids</taxon>
        <taxon>lamiids</taxon>
        <taxon>Solanales</taxon>
        <taxon>Solanaceae</taxon>
        <taxon>Solanoideae</taxon>
        <taxon>Hyoscyameae</taxon>
        <taxon>Anisodus</taxon>
    </lineage>
</organism>
<keyword evidence="1 4" id="KW-0808">Transferase</keyword>
<dbReference type="InterPro" id="IPR036282">
    <property type="entry name" value="Glutathione-S-Trfase_C_sf"/>
</dbReference>
<evidence type="ECO:0000256" key="4">
    <source>
        <dbReference type="RuleBase" id="RU369102"/>
    </source>
</evidence>
<protein>
    <recommendedName>
        <fullName evidence="4">Glutathione S-transferase</fullName>
        <ecNumber evidence="4">2.5.1.18</ecNumber>
    </recommendedName>
</protein>
<feature type="domain" description="GST N-terminal" evidence="5">
    <location>
        <begin position="2"/>
        <end position="82"/>
    </location>
</feature>
<dbReference type="PANTHER" id="PTHR11260:SF600">
    <property type="entry name" value="GLUTATHIONE TRANSFERASE"/>
    <property type="match status" value="1"/>
</dbReference>
<evidence type="ECO:0000256" key="2">
    <source>
        <dbReference type="ARBA" id="ARBA00047960"/>
    </source>
</evidence>
<comment type="subcellular location">
    <subcellularLocation>
        <location evidence="4">Cytoplasm</location>
        <location evidence="4">Cytosol</location>
    </subcellularLocation>
</comment>
<comment type="similarity">
    <text evidence="4">Belongs to the GST superfamily.</text>
</comment>
<evidence type="ECO:0000313" key="7">
    <source>
        <dbReference type="EMBL" id="KAJ8551061.1"/>
    </source>
</evidence>
<keyword evidence="8" id="KW-1185">Reference proteome</keyword>
<feature type="domain" description="GST C-terminal" evidence="6">
    <location>
        <begin position="88"/>
        <end position="222"/>
    </location>
</feature>
<evidence type="ECO:0000259" key="5">
    <source>
        <dbReference type="PROSITE" id="PS50404"/>
    </source>
</evidence>
<dbReference type="AlphaFoldDB" id="A0A9Q1M3S2"/>
<dbReference type="PROSITE" id="PS50077">
    <property type="entry name" value="HEAT_REPEAT"/>
    <property type="match status" value="1"/>
</dbReference>
<accession>A0A9Q1M3S2</accession>
<dbReference type="PROSITE" id="PS50404">
    <property type="entry name" value="GST_NTER"/>
    <property type="match status" value="1"/>
</dbReference>
<dbReference type="PROSITE" id="PS50405">
    <property type="entry name" value="GST_CTER"/>
    <property type="match status" value="1"/>
</dbReference>
<dbReference type="InterPro" id="IPR045074">
    <property type="entry name" value="GST_C_Tau"/>
</dbReference>
<proteinExistence type="inferred from homology"/>
<keyword evidence="4" id="KW-0963">Cytoplasm</keyword>
<dbReference type="Gene3D" id="1.20.1050.10">
    <property type="match status" value="1"/>
</dbReference>
<dbReference type="InterPro" id="IPR010987">
    <property type="entry name" value="Glutathione-S-Trfase_C-like"/>
</dbReference>
<dbReference type="SFLD" id="SFLDG01152">
    <property type="entry name" value="Main.3:_Omega-_and_Tau-like"/>
    <property type="match status" value="1"/>
</dbReference>
<dbReference type="InterPro" id="IPR036249">
    <property type="entry name" value="Thioredoxin-like_sf"/>
</dbReference>
<dbReference type="Proteomes" id="UP001152561">
    <property type="component" value="Unassembled WGS sequence"/>
</dbReference>
<dbReference type="InterPro" id="IPR021133">
    <property type="entry name" value="HEAT_type_2"/>
</dbReference>
<dbReference type="SFLD" id="SFLDG00358">
    <property type="entry name" value="Main_(cytGST)"/>
    <property type="match status" value="1"/>
</dbReference>
<dbReference type="EMBL" id="JAJAGQ010000010">
    <property type="protein sequence ID" value="KAJ8551061.1"/>
    <property type="molecule type" value="Genomic_DNA"/>
</dbReference>
<dbReference type="Gene3D" id="3.40.30.10">
    <property type="entry name" value="Glutaredoxin"/>
    <property type="match status" value="1"/>
</dbReference>
<dbReference type="GO" id="GO:0006749">
    <property type="term" value="P:glutathione metabolic process"/>
    <property type="evidence" value="ECO:0007669"/>
    <property type="project" value="InterPro"/>
</dbReference>
<dbReference type="SUPFAM" id="SSF47616">
    <property type="entry name" value="GST C-terminal domain-like"/>
    <property type="match status" value="1"/>
</dbReference>